<sequence length="112" mass="12870">MNDKERLVSFNKALKDGFGKDASDFIVELKSIPDVGTVGVARTRGEKDFYLLFTQDMSDFHGSHDLQSRWLRLLDIAKFLSVELNVLVYPSQHIPIFLDSACVYKFRSFLCF</sequence>
<proteinExistence type="predicted"/>
<dbReference type="RefSeq" id="WP_290023171.1">
    <property type="nucleotide sequence ID" value="NZ_JAOPLV010000019.1"/>
</dbReference>
<dbReference type="AlphaFoldDB" id="A0AAW7IFH7"/>
<gene>
    <name evidence="1" type="ORF">OB959_23010</name>
</gene>
<evidence type="ECO:0000313" key="1">
    <source>
        <dbReference type="EMBL" id="MDM5142622.1"/>
    </source>
</evidence>
<comment type="caution">
    <text evidence="1">The sequence shown here is derived from an EMBL/GenBank/DDBJ whole genome shotgun (WGS) entry which is preliminary data.</text>
</comment>
<reference evidence="1" key="1">
    <citation type="submission" date="2023-08" db="EMBL/GenBank/DDBJ databases">
        <title>WGS of Aeromonas isolates.</title>
        <authorList>
            <person name="Lee H."/>
        </authorList>
    </citation>
    <scope>NUCLEOTIDE SEQUENCE</scope>
    <source>
        <strain evidence="1">SL22</strain>
    </source>
</reference>
<accession>A0AAW7IFH7</accession>
<organism evidence="1 2">
    <name type="scientific">Aeromonas bestiarum</name>
    <dbReference type="NCBI Taxonomy" id="105751"/>
    <lineage>
        <taxon>Bacteria</taxon>
        <taxon>Pseudomonadati</taxon>
        <taxon>Pseudomonadota</taxon>
        <taxon>Gammaproteobacteria</taxon>
        <taxon>Aeromonadales</taxon>
        <taxon>Aeromonadaceae</taxon>
        <taxon>Aeromonas</taxon>
    </lineage>
</organism>
<evidence type="ECO:0000313" key="2">
    <source>
        <dbReference type="Proteomes" id="UP001168216"/>
    </source>
</evidence>
<dbReference type="Proteomes" id="UP001168216">
    <property type="component" value="Unassembled WGS sequence"/>
</dbReference>
<protein>
    <submittedName>
        <fullName evidence="1">Uncharacterized protein</fullName>
    </submittedName>
</protein>
<name>A0AAW7IFH7_9GAMM</name>
<dbReference type="EMBL" id="JAOPLV010000019">
    <property type="protein sequence ID" value="MDM5142622.1"/>
    <property type="molecule type" value="Genomic_DNA"/>
</dbReference>